<dbReference type="NCBIfam" id="NF033559">
    <property type="entry name" value="transpos_IS1634"/>
    <property type="match status" value="1"/>
</dbReference>
<name>T1BVJ2_9ZZZZ</name>
<reference evidence="2" key="2">
    <citation type="journal article" date="2014" name="ISME J.">
        <title>Microbial stratification in low pH oxic and suboxic macroscopic growths along an acid mine drainage.</title>
        <authorList>
            <person name="Mendez-Garcia C."/>
            <person name="Mesa V."/>
            <person name="Sprenger R.R."/>
            <person name="Richter M."/>
            <person name="Diez M.S."/>
            <person name="Solano J."/>
            <person name="Bargiela R."/>
            <person name="Golyshina O.V."/>
            <person name="Manteca A."/>
            <person name="Ramos J.L."/>
            <person name="Gallego J.R."/>
            <person name="Llorente I."/>
            <person name="Martins Dos Santos V.A."/>
            <person name="Jensen O.N."/>
            <person name="Pelaez A.I."/>
            <person name="Sanchez J."/>
            <person name="Ferrer M."/>
        </authorList>
    </citation>
    <scope>NUCLEOTIDE SEQUENCE</scope>
</reference>
<reference evidence="2" key="1">
    <citation type="submission" date="2013-08" db="EMBL/GenBank/DDBJ databases">
        <authorList>
            <person name="Mendez C."/>
            <person name="Richter M."/>
            <person name="Ferrer M."/>
            <person name="Sanchez J."/>
        </authorList>
    </citation>
    <scope>NUCLEOTIDE SEQUENCE</scope>
</reference>
<proteinExistence type="predicted"/>
<comment type="caution">
    <text evidence="2">The sequence shown here is derived from an EMBL/GenBank/DDBJ whole genome shotgun (WGS) entry which is preliminary data.</text>
</comment>
<dbReference type="PANTHER" id="PTHR34614">
    <property type="match status" value="1"/>
</dbReference>
<evidence type="ECO:0000259" key="1">
    <source>
        <dbReference type="Pfam" id="PF01609"/>
    </source>
</evidence>
<sequence>KARGKGVPVVMKDLTSTYTEGEGADRSLWAHGYSRDHRSDRRQVNWSLVVTPEGLPITLEVYPGNTKDETTVAGTIRRLRTVFGLKEAVFVGDRGMRTTKNLELLHAGGYHYVVAETLWNEKEALAEARGKARAPRSKTGHLGESWCEVIGKDGRRHIAVFSVAKETEEKAALGDRLRKGKELQKWAQAGVNRHEWTEEN</sequence>
<dbReference type="PANTHER" id="PTHR34614:SF2">
    <property type="entry name" value="TRANSPOSASE IS4-LIKE DOMAIN-CONTAINING PROTEIN"/>
    <property type="match status" value="1"/>
</dbReference>
<dbReference type="InterPro" id="IPR002559">
    <property type="entry name" value="Transposase_11"/>
</dbReference>
<dbReference type="GO" id="GO:0006313">
    <property type="term" value="P:DNA transposition"/>
    <property type="evidence" value="ECO:0007669"/>
    <property type="project" value="InterPro"/>
</dbReference>
<gene>
    <name evidence="2" type="ORF">B1B_02974</name>
</gene>
<accession>T1BVJ2</accession>
<evidence type="ECO:0000313" key="2">
    <source>
        <dbReference type="EMBL" id="EQD73902.1"/>
    </source>
</evidence>
<dbReference type="AlphaFoldDB" id="T1BVJ2"/>
<protein>
    <submittedName>
        <fullName evidence="2">Transposase, IS4 family protein</fullName>
    </submittedName>
</protein>
<dbReference type="EMBL" id="AUZY01001794">
    <property type="protein sequence ID" value="EQD73902.1"/>
    <property type="molecule type" value="Genomic_DNA"/>
</dbReference>
<dbReference type="GO" id="GO:0004803">
    <property type="term" value="F:transposase activity"/>
    <property type="evidence" value="ECO:0007669"/>
    <property type="project" value="InterPro"/>
</dbReference>
<feature type="non-terminal residue" evidence="2">
    <location>
        <position position="200"/>
    </location>
</feature>
<dbReference type="GO" id="GO:0003677">
    <property type="term" value="F:DNA binding"/>
    <property type="evidence" value="ECO:0007669"/>
    <property type="project" value="InterPro"/>
</dbReference>
<feature type="domain" description="Transposase IS4-like" evidence="1">
    <location>
        <begin position="29"/>
        <end position="122"/>
    </location>
</feature>
<dbReference type="InterPro" id="IPR047654">
    <property type="entry name" value="IS1634_transpos"/>
</dbReference>
<organism evidence="2">
    <name type="scientific">mine drainage metagenome</name>
    <dbReference type="NCBI Taxonomy" id="410659"/>
    <lineage>
        <taxon>unclassified sequences</taxon>
        <taxon>metagenomes</taxon>
        <taxon>ecological metagenomes</taxon>
    </lineage>
</organism>
<dbReference type="Pfam" id="PF01609">
    <property type="entry name" value="DDE_Tnp_1"/>
    <property type="match status" value="1"/>
</dbReference>
<feature type="non-terminal residue" evidence="2">
    <location>
        <position position="1"/>
    </location>
</feature>